<accession>J9CWP8</accession>
<dbReference type="EMBL" id="AMCI01001729">
    <property type="protein sequence ID" value="EJX04676.1"/>
    <property type="molecule type" value="Genomic_DNA"/>
</dbReference>
<sequence>MLVIDFSERKNAFIIAHQSAVKSVETIVVIKFIASAVHGKAATADTVCHSAHKRAKIAGLCLIRRHIRAADQNVYRTVFAVDDNALQGSTPGEHRNGTI</sequence>
<dbReference type="AlphaFoldDB" id="J9CWP8"/>
<comment type="caution">
    <text evidence="1">The sequence shown here is derived from an EMBL/GenBank/DDBJ whole genome shotgun (WGS) entry which is preliminary data.</text>
</comment>
<name>J9CWP8_9ZZZZ</name>
<reference evidence="1" key="1">
    <citation type="journal article" date="2012" name="PLoS ONE">
        <title>Gene sets for utilization of primary and secondary nutrition supplies in the distal gut of endangered iberian lynx.</title>
        <authorList>
            <person name="Alcaide M."/>
            <person name="Messina E."/>
            <person name="Richter M."/>
            <person name="Bargiela R."/>
            <person name="Peplies J."/>
            <person name="Huws S.A."/>
            <person name="Newbold C.J."/>
            <person name="Golyshin P.N."/>
            <person name="Simon M.A."/>
            <person name="Lopez G."/>
            <person name="Yakimov M.M."/>
            <person name="Ferrer M."/>
        </authorList>
    </citation>
    <scope>NUCLEOTIDE SEQUENCE</scope>
</reference>
<organism evidence="1">
    <name type="scientific">gut metagenome</name>
    <dbReference type="NCBI Taxonomy" id="749906"/>
    <lineage>
        <taxon>unclassified sequences</taxon>
        <taxon>metagenomes</taxon>
        <taxon>organismal metagenomes</taxon>
    </lineage>
</organism>
<evidence type="ECO:0000313" key="1">
    <source>
        <dbReference type="EMBL" id="EJX04676.1"/>
    </source>
</evidence>
<gene>
    <name evidence="1" type="ORF">EVA_07216</name>
</gene>
<proteinExistence type="predicted"/>
<protein>
    <submittedName>
        <fullName evidence="1">Uncharacterized protein</fullName>
    </submittedName>
</protein>